<proteinExistence type="predicted"/>
<dbReference type="PRINTS" id="PR00114">
    <property type="entry name" value="STPHPHTASE"/>
</dbReference>
<evidence type="ECO:0000256" key="4">
    <source>
        <dbReference type="ARBA" id="ARBA00022801"/>
    </source>
</evidence>
<feature type="region of interest" description="Disordered" evidence="9">
    <location>
        <begin position="133"/>
        <end position="252"/>
    </location>
</feature>
<dbReference type="GO" id="GO:0005634">
    <property type="term" value="C:nucleus"/>
    <property type="evidence" value="ECO:0007669"/>
    <property type="project" value="TreeGrafter"/>
</dbReference>
<name>A0A915P5L5_9BILA</name>
<keyword evidence="3" id="KW-0479">Metal-binding</keyword>
<dbReference type="SMART" id="SM00156">
    <property type="entry name" value="PP2Ac"/>
    <property type="match status" value="1"/>
</dbReference>
<dbReference type="InterPro" id="IPR006186">
    <property type="entry name" value="Ser/Thr-sp_prot-phosphatase"/>
</dbReference>
<dbReference type="GO" id="GO:0004722">
    <property type="term" value="F:protein serine/threonine phosphatase activity"/>
    <property type="evidence" value="ECO:0007669"/>
    <property type="project" value="UniProtKB-EC"/>
</dbReference>
<dbReference type="SUPFAM" id="SSF56300">
    <property type="entry name" value="Metallo-dependent phosphatases"/>
    <property type="match status" value="1"/>
</dbReference>
<dbReference type="Proteomes" id="UP000887560">
    <property type="component" value="Unplaced"/>
</dbReference>
<dbReference type="EC" id="3.1.3.16" evidence="2"/>
<evidence type="ECO:0000256" key="1">
    <source>
        <dbReference type="ARBA" id="ARBA00001936"/>
    </source>
</evidence>
<dbReference type="PANTHER" id="PTHR11668:SF300">
    <property type="entry name" value="SERINE_THREONINE-PROTEIN PHOSPHATASE"/>
    <property type="match status" value="1"/>
</dbReference>
<feature type="compositionally biased region" description="Polar residues" evidence="9">
    <location>
        <begin position="202"/>
        <end position="218"/>
    </location>
</feature>
<dbReference type="Gene3D" id="3.60.21.10">
    <property type="match status" value="1"/>
</dbReference>
<dbReference type="InterPro" id="IPR050341">
    <property type="entry name" value="PP1_catalytic_subunit"/>
</dbReference>
<dbReference type="Pfam" id="PF00149">
    <property type="entry name" value="Metallophos"/>
    <property type="match status" value="1"/>
</dbReference>
<feature type="compositionally biased region" description="Low complexity" evidence="9">
    <location>
        <begin position="221"/>
        <end position="236"/>
    </location>
</feature>
<organism evidence="11 12">
    <name type="scientific">Meloidogyne floridensis</name>
    <dbReference type="NCBI Taxonomy" id="298350"/>
    <lineage>
        <taxon>Eukaryota</taxon>
        <taxon>Metazoa</taxon>
        <taxon>Ecdysozoa</taxon>
        <taxon>Nematoda</taxon>
        <taxon>Chromadorea</taxon>
        <taxon>Rhabditida</taxon>
        <taxon>Tylenchina</taxon>
        <taxon>Tylenchomorpha</taxon>
        <taxon>Tylenchoidea</taxon>
        <taxon>Meloidogynidae</taxon>
        <taxon>Meloidogyninae</taxon>
        <taxon>Meloidogyne</taxon>
    </lineage>
</organism>
<protein>
    <recommendedName>
        <fullName evidence="2">protein-serine/threonine phosphatase</fullName>
        <ecNumber evidence="2">3.1.3.16</ecNumber>
    </recommendedName>
</protein>
<reference evidence="12" key="1">
    <citation type="submission" date="2022-11" db="UniProtKB">
        <authorList>
            <consortium name="WormBaseParasite"/>
        </authorList>
    </citation>
    <scope>IDENTIFICATION</scope>
</reference>
<feature type="compositionally biased region" description="Pro residues" evidence="9">
    <location>
        <begin position="138"/>
        <end position="153"/>
    </location>
</feature>
<feature type="compositionally biased region" description="Basic and acidic residues" evidence="9">
    <location>
        <begin position="160"/>
        <end position="174"/>
    </location>
</feature>
<evidence type="ECO:0000256" key="9">
    <source>
        <dbReference type="SAM" id="MobiDB-lite"/>
    </source>
</evidence>
<dbReference type="InterPro" id="IPR029052">
    <property type="entry name" value="Metallo-depent_PP-like"/>
</dbReference>
<sequence>MGCGASSTLRSLKCPLLDWSEIPRGWYDPPNNRGITMDLLWADPDPRIKGWQTSPRGCSYLFGDDVILQLTALLDIDMVVRAHQVVQDGYEINGTQKLVTIFSAPNYAGQFDNAGAVMMVESSLRCMFFQFPPTKRITPPPQAPPPNATPPNPQNGSKSSPEKELKDKEEKPTSPEKSTSPKKAEKPSPDKPKDEAKEKTASDVSTQDSIGKTQSTSEKLVANSSTASNSSGSDSSVTKKKEKKDKNYGDFRNERGDVIENIDENTLPGIDFSFNRWHEKNFKFYDKTLLIDTLDGLKEPVPGGVNIKTTKPFYPNLKSNFVFHPPISSKSSFPSKYSSYSSHQLSPPYNQRQKHNLPSLKKPWWPLLHSTFPPSPPLPQFIGPEKRTEHSASSLDSLTIQQLYKNTLNALCRLLPRLLRNLSYEECIVSGRKAARYIRPIIRKQSEQASEEDKILTNKVDQVNRWHKYRLKLPQSKTVKELIEPWYFSGLTKENRKIEKKNCGN</sequence>
<evidence type="ECO:0000256" key="2">
    <source>
        <dbReference type="ARBA" id="ARBA00013081"/>
    </source>
</evidence>
<keyword evidence="11" id="KW-1185">Reference proteome</keyword>
<accession>A0A915P5L5</accession>
<keyword evidence="5" id="KW-0904">Protein phosphatase</keyword>
<dbReference type="GO" id="GO:0005737">
    <property type="term" value="C:cytoplasm"/>
    <property type="evidence" value="ECO:0007669"/>
    <property type="project" value="TreeGrafter"/>
</dbReference>
<evidence type="ECO:0000256" key="3">
    <source>
        <dbReference type="ARBA" id="ARBA00022723"/>
    </source>
</evidence>
<comment type="catalytic activity">
    <reaction evidence="8">
        <text>O-phospho-L-threonyl-[protein] + H2O = L-threonyl-[protein] + phosphate</text>
        <dbReference type="Rhea" id="RHEA:47004"/>
        <dbReference type="Rhea" id="RHEA-COMP:11060"/>
        <dbReference type="Rhea" id="RHEA-COMP:11605"/>
        <dbReference type="ChEBI" id="CHEBI:15377"/>
        <dbReference type="ChEBI" id="CHEBI:30013"/>
        <dbReference type="ChEBI" id="CHEBI:43474"/>
        <dbReference type="ChEBI" id="CHEBI:61977"/>
        <dbReference type="EC" id="3.1.3.16"/>
    </reaction>
</comment>
<dbReference type="PANTHER" id="PTHR11668">
    <property type="entry name" value="SERINE/THREONINE PROTEIN PHOSPHATASE"/>
    <property type="match status" value="1"/>
</dbReference>
<dbReference type="InterPro" id="IPR004843">
    <property type="entry name" value="Calcineurin-like_PHP"/>
</dbReference>
<keyword evidence="4" id="KW-0378">Hydrolase</keyword>
<feature type="domain" description="Serine/threonine specific protein phosphatases" evidence="10">
    <location>
        <begin position="3"/>
        <end position="135"/>
    </location>
</feature>
<comment type="catalytic activity">
    <reaction evidence="7">
        <text>O-phospho-L-seryl-[protein] + H2O = L-seryl-[protein] + phosphate</text>
        <dbReference type="Rhea" id="RHEA:20629"/>
        <dbReference type="Rhea" id="RHEA-COMP:9863"/>
        <dbReference type="Rhea" id="RHEA-COMP:11604"/>
        <dbReference type="ChEBI" id="CHEBI:15377"/>
        <dbReference type="ChEBI" id="CHEBI:29999"/>
        <dbReference type="ChEBI" id="CHEBI:43474"/>
        <dbReference type="ChEBI" id="CHEBI:83421"/>
        <dbReference type="EC" id="3.1.3.16"/>
    </reaction>
</comment>
<evidence type="ECO:0000256" key="5">
    <source>
        <dbReference type="ARBA" id="ARBA00022912"/>
    </source>
</evidence>
<evidence type="ECO:0000256" key="8">
    <source>
        <dbReference type="ARBA" id="ARBA00048336"/>
    </source>
</evidence>
<dbReference type="GO" id="GO:0046872">
    <property type="term" value="F:metal ion binding"/>
    <property type="evidence" value="ECO:0007669"/>
    <property type="project" value="UniProtKB-KW"/>
</dbReference>
<evidence type="ECO:0000256" key="7">
    <source>
        <dbReference type="ARBA" id="ARBA00047761"/>
    </source>
</evidence>
<comment type="cofactor">
    <cofactor evidence="1">
        <name>Mn(2+)</name>
        <dbReference type="ChEBI" id="CHEBI:29035"/>
    </cofactor>
</comment>
<evidence type="ECO:0000256" key="6">
    <source>
        <dbReference type="ARBA" id="ARBA00023211"/>
    </source>
</evidence>
<evidence type="ECO:0000313" key="11">
    <source>
        <dbReference type="Proteomes" id="UP000887560"/>
    </source>
</evidence>
<dbReference type="AlphaFoldDB" id="A0A915P5L5"/>
<feature type="compositionally biased region" description="Basic and acidic residues" evidence="9">
    <location>
        <begin position="182"/>
        <end position="201"/>
    </location>
</feature>
<keyword evidence="6" id="KW-0464">Manganese</keyword>
<dbReference type="WBParaSite" id="scf7180000423361.g10817">
    <property type="protein sequence ID" value="scf7180000423361.g10817"/>
    <property type="gene ID" value="scf7180000423361.g10817"/>
</dbReference>
<evidence type="ECO:0000259" key="10">
    <source>
        <dbReference type="SMART" id="SM00156"/>
    </source>
</evidence>
<evidence type="ECO:0000313" key="12">
    <source>
        <dbReference type="WBParaSite" id="scf7180000423361.g10817"/>
    </source>
</evidence>